<accession>A0A9N9VZY3</accession>
<proteinExistence type="predicted"/>
<evidence type="ECO:0000313" key="1">
    <source>
        <dbReference type="EMBL" id="CAH0037818.1"/>
    </source>
</evidence>
<dbReference type="AlphaFoldDB" id="A0A9N9VZY3"/>
<evidence type="ECO:0000313" key="2">
    <source>
        <dbReference type="Proteomes" id="UP000775872"/>
    </source>
</evidence>
<dbReference type="Proteomes" id="UP000775872">
    <property type="component" value="Unassembled WGS sequence"/>
</dbReference>
<keyword evidence="2" id="KW-1185">Reference proteome</keyword>
<sequence length="158" mass="18422">MWRLRFLERLFPRLGNPALKLLLYEVEQIHKYVAAPITTKLVRASQPRPNRPTTPSFTPVPIKIEEDDEAACISITKIPERPPVPTIVLTTPGGHLISGDNLPEWKRIELPISYRLNKYQQNNNEWLSPALCRRLRRKSRRRQMRSANQDVSYPQKAF</sequence>
<dbReference type="OrthoDB" id="5149994at2759"/>
<protein>
    <submittedName>
        <fullName evidence="1">Uncharacterized protein</fullName>
    </submittedName>
</protein>
<name>A0A9N9VZY3_9HYPO</name>
<organism evidence="1 2">
    <name type="scientific">Clonostachys solani</name>
    <dbReference type="NCBI Taxonomy" id="160281"/>
    <lineage>
        <taxon>Eukaryota</taxon>
        <taxon>Fungi</taxon>
        <taxon>Dikarya</taxon>
        <taxon>Ascomycota</taxon>
        <taxon>Pezizomycotina</taxon>
        <taxon>Sordariomycetes</taxon>
        <taxon>Hypocreomycetidae</taxon>
        <taxon>Hypocreales</taxon>
        <taxon>Bionectriaceae</taxon>
        <taxon>Clonostachys</taxon>
    </lineage>
</organism>
<gene>
    <name evidence="1" type="ORF">CSOL1703_00003017</name>
</gene>
<dbReference type="EMBL" id="CABFOC020000002">
    <property type="protein sequence ID" value="CAH0037818.1"/>
    <property type="molecule type" value="Genomic_DNA"/>
</dbReference>
<reference evidence="1" key="1">
    <citation type="submission" date="2021-10" db="EMBL/GenBank/DDBJ databases">
        <authorList>
            <person name="Piombo E."/>
        </authorList>
    </citation>
    <scope>NUCLEOTIDE SEQUENCE</scope>
</reference>
<comment type="caution">
    <text evidence="1">The sequence shown here is derived from an EMBL/GenBank/DDBJ whole genome shotgun (WGS) entry which is preliminary data.</text>
</comment>